<dbReference type="AlphaFoldDB" id="A0A2H0LZ39"/>
<name>A0A2H0LZ39_9BACT</name>
<dbReference type="SUPFAM" id="SSF53756">
    <property type="entry name" value="UDP-Glycosyltransferase/glycogen phosphorylase"/>
    <property type="match status" value="1"/>
</dbReference>
<dbReference type="EMBL" id="PCWA01000028">
    <property type="protein sequence ID" value="PIQ89661.1"/>
    <property type="molecule type" value="Genomic_DNA"/>
</dbReference>
<protein>
    <submittedName>
        <fullName evidence="2">Trehalose-6-phosphate synthase</fullName>
    </submittedName>
</protein>
<proteinExistence type="inferred from homology"/>
<reference evidence="2 3" key="1">
    <citation type="submission" date="2017-09" db="EMBL/GenBank/DDBJ databases">
        <title>Depth-based differentiation of microbial function through sediment-hosted aquifers and enrichment of novel symbionts in the deep terrestrial subsurface.</title>
        <authorList>
            <person name="Probst A.J."/>
            <person name="Ladd B."/>
            <person name="Jarett J.K."/>
            <person name="Geller-Mcgrath D.E."/>
            <person name="Sieber C.M."/>
            <person name="Emerson J.B."/>
            <person name="Anantharaman K."/>
            <person name="Thomas B.C."/>
            <person name="Malmstrom R."/>
            <person name="Stieglmeier M."/>
            <person name="Klingl A."/>
            <person name="Woyke T."/>
            <person name="Ryan C.M."/>
            <person name="Banfield J.F."/>
        </authorList>
    </citation>
    <scope>NUCLEOTIDE SEQUENCE [LARGE SCALE GENOMIC DNA]</scope>
    <source>
        <strain evidence="2">CG11_big_fil_rev_8_21_14_0_20_42_13</strain>
    </source>
</reference>
<dbReference type="PANTHER" id="PTHR10788:SF106">
    <property type="entry name" value="BCDNA.GH08860"/>
    <property type="match status" value="1"/>
</dbReference>
<evidence type="ECO:0000313" key="3">
    <source>
        <dbReference type="Proteomes" id="UP000229641"/>
    </source>
</evidence>
<dbReference type="PANTHER" id="PTHR10788">
    <property type="entry name" value="TREHALOSE-6-PHOSPHATE SYNTHASE"/>
    <property type="match status" value="1"/>
</dbReference>
<dbReference type="GO" id="GO:0003825">
    <property type="term" value="F:alpha,alpha-trehalose-phosphate synthase (UDP-forming) activity"/>
    <property type="evidence" value="ECO:0007669"/>
    <property type="project" value="TreeGrafter"/>
</dbReference>
<organism evidence="2 3">
    <name type="scientific">Candidatus Ghiorseimicrobium undicola</name>
    <dbReference type="NCBI Taxonomy" id="1974746"/>
    <lineage>
        <taxon>Bacteria</taxon>
        <taxon>Pseudomonadati</taxon>
        <taxon>Candidatus Omnitrophota</taxon>
        <taxon>Candidatus Ghiorseimicrobium</taxon>
    </lineage>
</organism>
<comment type="caution">
    <text evidence="2">The sequence shown here is derived from an EMBL/GenBank/DDBJ whole genome shotgun (WGS) entry which is preliminary data.</text>
</comment>
<dbReference type="GO" id="GO:0005829">
    <property type="term" value="C:cytosol"/>
    <property type="evidence" value="ECO:0007669"/>
    <property type="project" value="TreeGrafter"/>
</dbReference>
<dbReference type="Pfam" id="PF00982">
    <property type="entry name" value="Glyco_transf_20"/>
    <property type="match status" value="1"/>
</dbReference>
<evidence type="ECO:0000256" key="1">
    <source>
        <dbReference type="ARBA" id="ARBA00008799"/>
    </source>
</evidence>
<accession>A0A2H0LZ39</accession>
<dbReference type="GO" id="GO:0005992">
    <property type="term" value="P:trehalose biosynthetic process"/>
    <property type="evidence" value="ECO:0007669"/>
    <property type="project" value="InterPro"/>
</dbReference>
<dbReference type="InterPro" id="IPR001830">
    <property type="entry name" value="Glyco_trans_20"/>
</dbReference>
<dbReference type="GO" id="GO:0004805">
    <property type="term" value="F:trehalose-phosphatase activity"/>
    <property type="evidence" value="ECO:0007669"/>
    <property type="project" value="TreeGrafter"/>
</dbReference>
<evidence type="ECO:0000313" key="2">
    <source>
        <dbReference type="EMBL" id="PIQ89661.1"/>
    </source>
</evidence>
<comment type="similarity">
    <text evidence="1">Belongs to the glycosyltransferase 20 family.</text>
</comment>
<dbReference type="Proteomes" id="UP000229641">
    <property type="component" value="Unassembled WGS sequence"/>
</dbReference>
<gene>
    <name evidence="2" type="ORF">COV72_01935</name>
</gene>
<dbReference type="Gene3D" id="3.40.50.2000">
    <property type="entry name" value="Glycogen Phosphorylase B"/>
    <property type="match status" value="2"/>
</dbReference>
<dbReference type="CDD" id="cd03788">
    <property type="entry name" value="GT20_TPS"/>
    <property type="match status" value="1"/>
</dbReference>
<sequence>MEDYLFIVVSNRQPYIYKTLKGRVECLRGAGGVITALDPVMQACGGIWIANSTGDADKKACDSSGKVMVPPEGQNYALKFVSLTKEEENGYYYGYSNEAIWPLCHMAFQRPVFRQEDWEYYVRVNEKFAKAVIEEIGNKKAFVWIQDYHLALLAKYLKQMAPGQLIVAHFWHIPWPNYETFRICPQRREILEGLLSNDLLGFHICYHCDNFLDAIDREIESKIDRERFAVAHSEHETMIRPYPISVDFSGISDISQSDEVMAIREKLQEEYSLRGYRVLLGIDRIDYTKGIPERLRAVERLLEKHPELREKIVFLQMGQISRIHIPRYKQINDEINALVEEINWKYSTDSWKPIILVRRHLSFKEVLAFFSLGELCVVSSLHDGMNLVAKEFICSRVDMNGMLVLSQFTGAARELTDAVLINPYDREQFSEGIWQALNFNEEEKIRRMEKMRNIIQKNNIYRWSGKVLSELLKFEFSE</sequence>